<dbReference type="EMBL" id="JACHXO010000001">
    <property type="protein sequence ID" value="MBB3192876.1"/>
    <property type="molecule type" value="Genomic_DNA"/>
</dbReference>
<feature type="transmembrane region" description="Helical" evidence="7">
    <location>
        <begin position="280"/>
        <end position="305"/>
    </location>
</feature>
<evidence type="ECO:0000256" key="6">
    <source>
        <dbReference type="ARBA" id="ARBA00038076"/>
    </source>
</evidence>
<dbReference type="RefSeq" id="WP_088449458.1">
    <property type="nucleotide sequence ID" value="NZ_JACHXO010000001.1"/>
</dbReference>
<protein>
    <submittedName>
        <fullName evidence="10">ABC transport system permease protein</fullName>
    </submittedName>
</protein>
<feature type="transmembrane region" description="Helical" evidence="7">
    <location>
        <begin position="23"/>
        <end position="43"/>
    </location>
</feature>
<comment type="caution">
    <text evidence="10">The sequence shown here is derived from an EMBL/GenBank/DDBJ whole genome shotgun (WGS) entry which is preliminary data.</text>
</comment>
<comment type="similarity">
    <text evidence="6">Belongs to the ABC-4 integral membrane protein family.</text>
</comment>
<sequence>MTATLETLRLAVAALQAHRMRSLLTMLGIIIGVASVIATVALVEAMGRSVTQQFEGLGSQALTVRARNAYEDHLRGELKRLPFEDVAQLNAHVEMLRDISPLFVAASTDVEAGPRKRFAHVIATTASYQDVHQRYVQHGRFLSPGDDQQARAVAVIGVKLLESLRLPGDGIGSFVKVRDQWFKVIGVMERRGELFGMSQDDFLLVPYRTGQALLGRDQEVDLSLHLSLKPGVDMASAKERVRQVLRHAHRLAPGTPDDFDVDASDQLAKSLKGVSRTISLVMGGVVGVSLLVGGIGIMNIMLVSVTERTREIGISKALGARRRDILLQFLLEALLLGVMGGLLGIALGGALAHLLGLVMPGLPAITMPWWAAGGSGALAAAIGVTFGVVPASKAAALEPVEALRWE</sequence>
<keyword evidence="5 7" id="KW-0472">Membrane</keyword>
<proteinExistence type="inferred from homology"/>
<evidence type="ECO:0000256" key="1">
    <source>
        <dbReference type="ARBA" id="ARBA00004651"/>
    </source>
</evidence>
<comment type="subcellular location">
    <subcellularLocation>
        <location evidence="1">Cell membrane</location>
        <topology evidence="1">Multi-pass membrane protein</topology>
    </subcellularLocation>
</comment>
<feature type="domain" description="MacB-like periplasmic core" evidence="9">
    <location>
        <begin position="22"/>
        <end position="243"/>
    </location>
</feature>
<name>A0ABR6GLA5_9BURK</name>
<evidence type="ECO:0000313" key="11">
    <source>
        <dbReference type="Proteomes" id="UP000574369"/>
    </source>
</evidence>
<evidence type="ECO:0000256" key="2">
    <source>
        <dbReference type="ARBA" id="ARBA00022475"/>
    </source>
</evidence>
<keyword evidence="11" id="KW-1185">Reference proteome</keyword>
<keyword evidence="4 7" id="KW-1133">Transmembrane helix</keyword>
<evidence type="ECO:0000256" key="5">
    <source>
        <dbReference type="ARBA" id="ARBA00023136"/>
    </source>
</evidence>
<keyword evidence="2" id="KW-1003">Cell membrane</keyword>
<evidence type="ECO:0000259" key="8">
    <source>
        <dbReference type="Pfam" id="PF02687"/>
    </source>
</evidence>
<dbReference type="InterPro" id="IPR025857">
    <property type="entry name" value="MacB_PCD"/>
</dbReference>
<evidence type="ECO:0000256" key="4">
    <source>
        <dbReference type="ARBA" id="ARBA00022989"/>
    </source>
</evidence>
<reference evidence="10 11" key="1">
    <citation type="submission" date="2020-08" db="EMBL/GenBank/DDBJ databases">
        <title>Genomic Encyclopedia of Type Strains, Phase III (KMG-III): the genomes of soil and plant-associated and newly described type strains.</title>
        <authorList>
            <person name="Whitman W."/>
        </authorList>
    </citation>
    <scope>NUCLEOTIDE SEQUENCE [LARGE SCALE GENOMIC DNA]</scope>
    <source>
        <strain evidence="10 11">CECT 7247</strain>
    </source>
</reference>
<feature type="domain" description="ABC3 transporter permease C-terminal" evidence="8">
    <location>
        <begin position="285"/>
        <end position="399"/>
    </location>
</feature>
<organism evidence="10 11">
    <name type="scientific">Roseateles terrae</name>
    <dbReference type="NCBI Taxonomy" id="431060"/>
    <lineage>
        <taxon>Bacteria</taxon>
        <taxon>Pseudomonadati</taxon>
        <taxon>Pseudomonadota</taxon>
        <taxon>Betaproteobacteria</taxon>
        <taxon>Burkholderiales</taxon>
        <taxon>Sphaerotilaceae</taxon>
        <taxon>Roseateles</taxon>
    </lineage>
</organism>
<evidence type="ECO:0000256" key="3">
    <source>
        <dbReference type="ARBA" id="ARBA00022692"/>
    </source>
</evidence>
<evidence type="ECO:0000256" key="7">
    <source>
        <dbReference type="SAM" id="Phobius"/>
    </source>
</evidence>
<dbReference type="Pfam" id="PF02687">
    <property type="entry name" value="FtsX"/>
    <property type="match status" value="1"/>
</dbReference>
<evidence type="ECO:0000259" key="9">
    <source>
        <dbReference type="Pfam" id="PF12704"/>
    </source>
</evidence>
<dbReference type="Proteomes" id="UP000574369">
    <property type="component" value="Unassembled WGS sequence"/>
</dbReference>
<dbReference type="PANTHER" id="PTHR30572">
    <property type="entry name" value="MEMBRANE COMPONENT OF TRANSPORTER-RELATED"/>
    <property type="match status" value="1"/>
</dbReference>
<feature type="transmembrane region" description="Helical" evidence="7">
    <location>
        <begin position="367"/>
        <end position="389"/>
    </location>
</feature>
<dbReference type="InterPro" id="IPR003838">
    <property type="entry name" value="ABC3_permease_C"/>
</dbReference>
<dbReference type="Pfam" id="PF12704">
    <property type="entry name" value="MacB_PCD"/>
    <property type="match status" value="1"/>
</dbReference>
<evidence type="ECO:0000313" key="10">
    <source>
        <dbReference type="EMBL" id="MBB3192876.1"/>
    </source>
</evidence>
<accession>A0ABR6GLA5</accession>
<dbReference type="InterPro" id="IPR050250">
    <property type="entry name" value="Macrolide_Exporter_MacB"/>
</dbReference>
<dbReference type="PANTHER" id="PTHR30572:SF4">
    <property type="entry name" value="ABC TRANSPORTER PERMEASE YTRF"/>
    <property type="match status" value="1"/>
</dbReference>
<feature type="transmembrane region" description="Helical" evidence="7">
    <location>
        <begin position="326"/>
        <end position="355"/>
    </location>
</feature>
<keyword evidence="3 7" id="KW-0812">Transmembrane</keyword>
<gene>
    <name evidence="10" type="ORF">FHS28_000241</name>
</gene>